<feature type="region of interest" description="Disordered" evidence="1">
    <location>
        <begin position="447"/>
        <end position="483"/>
    </location>
</feature>
<protein>
    <recommendedName>
        <fullName evidence="4">Retrotransposon gag domain-containing protein</fullName>
    </recommendedName>
</protein>
<gene>
    <name evidence="2" type="ORF">CBR_g46256</name>
</gene>
<organism evidence="2 3">
    <name type="scientific">Chara braunii</name>
    <name type="common">Braun's stonewort</name>
    <dbReference type="NCBI Taxonomy" id="69332"/>
    <lineage>
        <taxon>Eukaryota</taxon>
        <taxon>Viridiplantae</taxon>
        <taxon>Streptophyta</taxon>
        <taxon>Charophyceae</taxon>
        <taxon>Charales</taxon>
        <taxon>Characeae</taxon>
        <taxon>Chara</taxon>
    </lineage>
</organism>
<dbReference type="AlphaFoldDB" id="A0A388K442"/>
<feature type="compositionally biased region" description="Basic and acidic residues" evidence="1">
    <location>
        <begin position="452"/>
        <end position="475"/>
    </location>
</feature>
<evidence type="ECO:0000313" key="3">
    <source>
        <dbReference type="Proteomes" id="UP000265515"/>
    </source>
</evidence>
<name>A0A388K442_CHABU</name>
<proteinExistence type="predicted"/>
<comment type="caution">
    <text evidence="2">The sequence shown here is derived from an EMBL/GenBank/DDBJ whole genome shotgun (WGS) entry which is preliminary data.</text>
</comment>
<dbReference type="Gramene" id="GBG64713">
    <property type="protein sequence ID" value="GBG64713"/>
    <property type="gene ID" value="CBR_g46256"/>
</dbReference>
<evidence type="ECO:0008006" key="4">
    <source>
        <dbReference type="Google" id="ProtNLM"/>
    </source>
</evidence>
<accession>A0A388K442</accession>
<evidence type="ECO:0000313" key="2">
    <source>
        <dbReference type="EMBL" id="GBG64713.1"/>
    </source>
</evidence>
<reference evidence="2 3" key="1">
    <citation type="journal article" date="2018" name="Cell">
        <title>The Chara Genome: Secondary Complexity and Implications for Plant Terrestrialization.</title>
        <authorList>
            <person name="Nishiyama T."/>
            <person name="Sakayama H."/>
            <person name="Vries J.D."/>
            <person name="Buschmann H."/>
            <person name="Saint-Marcoux D."/>
            <person name="Ullrich K.K."/>
            <person name="Haas F.B."/>
            <person name="Vanderstraeten L."/>
            <person name="Becker D."/>
            <person name="Lang D."/>
            <person name="Vosolsobe S."/>
            <person name="Rombauts S."/>
            <person name="Wilhelmsson P.K.I."/>
            <person name="Janitza P."/>
            <person name="Kern R."/>
            <person name="Heyl A."/>
            <person name="Rumpler F."/>
            <person name="Villalobos L.I.A.C."/>
            <person name="Clay J.M."/>
            <person name="Skokan R."/>
            <person name="Toyoda A."/>
            <person name="Suzuki Y."/>
            <person name="Kagoshima H."/>
            <person name="Schijlen E."/>
            <person name="Tajeshwar N."/>
            <person name="Catarino B."/>
            <person name="Hetherington A.J."/>
            <person name="Saltykova A."/>
            <person name="Bonnot C."/>
            <person name="Breuninger H."/>
            <person name="Symeonidi A."/>
            <person name="Radhakrishnan G.V."/>
            <person name="Van Nieuwerburgh F."/>
            <person name="Deforce D."/>
            <person name="Chang C."/>
            <person name="Karol K.G."/>
            <person name="Hedrich R."/>
            <person name="Ulvskov P."/>
            <person name="Glockner G."/>
            <person name="Delwiche C.F."/>
            <person name="Petrasek J."/>
            <person name="Van de Peer Y."/>
            <person name="Friml J."/>
            <person name="Beilby M."/>
            <person name="Dolan L."/>
            <person name="Kohara Y."/>
            <person name="Sugano S."/>
            <person name="Fujiyama A."/>
            <person name="Delaux P.-M."/>
            <person name="Quint M."/>
            <person name="TheiBen G."/>
            <person name="Hagemann M."/>
            <person name="Harholt J."/>
            <person name="Dunand C."/>
            <person name="Zachgo S."/>
            <person name="Langdale J."/>
            <person name="Maumus F."/>
            <person name="Straeten D.V.D."/>
            <person name="Gould S.B."/>
            <person name="Rensing S.A."/>
        </authorList>
    </citation>
    <scope>NUCLEOTIDE SEQUENCE [LARGE SCALE GENOMIC DNA]</scope>
    <source>
        <strain evidence="2 3">S276</strain>
    </source>
</reference>
<sequence length="483" mass="54920">MSGPIANGEGKVLTLEDLIEAMNKQERTPSNVPKVNTFHFNGERVSDWLDLVEQALVGLSDAVKFQRIMKYVLHIHHQEVEKVINAANGSWARFKDGMQRKYRLDGMLTTADLEAMNRDDFTTVGGFVQEIKKKARKVHGISEESQCAIFLGLLTVEEAAELTSHGGGSEKLTWATIDKGVAEGSLDEVEQYQMRLQRRKRKERDATASGTPGIEELNETEWKDWVPGTRLKKFVAREEAIERLRGADRFAEPMAQIRREARTRPEVEAGIQELRPSPVGPDGRPIRLKIENAEEFIPAFEKFMHDQGMLRDEWARTLPLWTRKAERPLARQRLEEAGALLDQPPPPKPYGIKEMRDEFLDQHGEGLTTPEKAEVGTSKKADEYLDRKIHFLTKTFFDRYMMLEADLRRKEMKEMSHGVRLEAVEAEVRKLRALVASQVAIIQDLRQQPRGGADRADREGPAKVVDRAESSRQGEQRQAGHGL</sequence>
<dbReference type="EMBL" id="BFEA01000053">
    <property type="protein sequence ID" value="GBG64713.1"/>
    <property type="molecule type" value="Genomic_DNA"/>
</dbReference>
<evidence type="ECO:0000256" key="1">
    <source>
        <dbReference type="SAM" id="MobiDB-lite"/>
    </source>
</evidence>
<dbReference type="Proteomes" id="UP000265515">
    <property type="component" value="Unassembled WGS sequence"/>
</dbReference>
<keyword evidence="3" id="KW-1185">Reference proteome</keyword>